<keyword evidence="5" id="KW-1185">Reference proteome</keyword>
<dbReference type="EC" id="2.7.10.2" evidence="4"/>
<sequence>MSGKLEAADLSIGEGQGNETGVKTRAIGELIQDARNLSADDLDRIGRYQRENDLRFGEAAIALGLADTEDVLQALAQQFKYAYADEETRKAAPELVMLNQPFGHQAEAFRAIRSQILMRTQSENKGQRRPLAVCSPDSGDGKTYFSANLAVALAQLGGKVVVIDADMRGARMDQVFGVTGGAGLSGVLSGRGGKGIVKAVPGIPNLYVIPVGVQPPNPLELVEGPSFGMLLREVSIKFDHVIVDTPASCYGSDGVVIASRCGSALVVTRKDANKVSRLQELVGSLQSGQVRLAGVIMNEL</sequence>
<gene>
    <name evidence="4" type="ORF">LPC04_09155</name>
</gene>
<dbReference type="InterPro" id="IPR005702">
    <property type="entry name" value="Wzc-like_C"/>
</dbReference>
<evidence type="ECO:0000256" key="1">
    <source>
        <dbReference type="ARBA" id="ARBA00022741"/>
    </source>
</evidence>
<organism evidence="4 5">
    <name type="scientific">Scleromatobacter humisilvae</name>
    <dbReference type="NCBI Taxonomy" id="2897159"/>
    <lineage>
        <taxon>Bacteria</taxon>
        <taxon>Pseudomonadati</taxon>
        <taxon>Pseudomonadota</taxon>
        <taxon>Betaproteobacteria</taxon>
        <taxon>Burkholderiales</taxon>
        <taxon>Sphaerotilaceae</taxon>
        <taxon>Scleromatobacter</taxon>
    </lineage>
</organism>
<dbReference type="PANTHER" id="PTHR32309:SF13">
    <property type="entry name" value="FERRIC ENTEROBACTIN TRANSPORT PROTEIN FEPE"/>
    <property type="match status" value="1"/>
</dbReference>
<dbReference type="InterPro" id="IPR002586">
    <property type="entry name" value="CobQ/CobB/MinD/ParA_Nub-bd_dom"/>
</dbReference>
<dbReference type="AlphaFoldDB" id="A0A9X1YJE2"/>
<proteinExistence type="predicted"/>
<feature type="domain" description="CobQ/CobB/MinD/ParA nucleotide binding" evidence="3">
    <location>
        <begin position="131"/>
        <end position="298"/>
    </location>
</feature>
<keyword evidence="2" id="KW-0067">ATP-binding</keyword>
<dbReference type="EMBL" id="JAJLJH010000001">
    <property type="protein sequence ID" value="MCK9685873.1"/>
    <property type="molecule type" value="Genomic_DNA"/>
</dbReference>
<evidence type="ECO:0000313" key="4">
    <source>
        <dbReference type="EMBL" id="MCK9685873.1"/>
    </source>
</evidence>
<dbReference type="InterPro" id="IPR037257">
    <property type="entry name" value="T2SS_E_N_sf"/>
</dbReference>
<dbReference type="Gene3D" id="3.40.50.300">
    <property type="entry name" value="P-loop containing nucleotide triphosphate hydrolases"/>
    <property type="match status" value="1"/>
</dbReference>
<dbReference type="InterPro" id="IPR050445">
    <property type="entry name" value="Bact_polysacc_biosynth/exp"/>
</dbReference>
<dbReference type="InterPro" id="IPR027417">
    <property type="entry name" value="P-loop_NTPase"/>
</dbReference>
<dbReference type="RefSeq" id="WP_275681863.1">
    <property type="nucleotide sequence ID" value="NZ_JAJLJH010000001.1"/>
</dbReference>
<keyword evidence="1" id="KW-0547">Nucleotide-binding</keyword>
<evidence type="ECO:0000256" key="2">
    <source>
        <dbReference type="ARBA" id="ARBA00022840"/>
    </source>
</evidence>
<evidence type="ECO:0000313" key="5">
    <source>
        <dbReference type="Proteomes" id="UP001139353"/>
    </source>
</evidence>
<dbReference type="GO" id="GO:0005886">
    <property type="term" value="C:plasma membrane"/>
    <property type="evidence" value="ECO:0007669"/>
    <property type="project" value="TreeGrafter"/>
</dbReference>
<dbReference type="CDD" id="cd05387">
    <property type="entry name" value="BY-kinase"/>
    <property type="match status" value="1"/>
</dbReference>
<accession>A0A9X1YJE2</accession>
<dbReference type="SUPFAM" id="SSF160246">
    <property type="entry name" value="EspE N-terminal domain-like"/>
    <property type="match status" value="1"/>
</dbReference>
<dbReference type="GO" id="GO:0005524">
    <property type="term" value="F:ATP binding"/>
    <property type="evidence" value="ECO:0007669"/>
    <property type="project" value="UniProtKB-KW"/>
</dbReference>
<protein>
    <submittedName>
        <fullName evidence="4">Polysaccharide biosynthesis tyrosine autokinase</fullName>
        <ecNumber evidence="4">2.7.10.2</ecNumber>
    </submittedName>
</protein>
<name>A0A9X1YJE2_9BURK</name>
<dbReference type="Proteomes" id="UP001139353">
    <property type="component" value="Unassembled WGS sequence"/>
</dbReference>
<dbReference type="GO" id="GO:0004715">
    <property type="term" value="F:non-membrane spanning protein tyrosine kinase activity"/>
    <property type="evidence" value="ECO:0007669"/>
    <property type="project" value="UniProtKB-EC"/>
</dbReference>
<dbReference type="NCBIfam" id="TIGR01007">
    <property type="entry name" value="eps_fam"/>
    <property type="match status" value="1"/>
</dbReference>
<dbReference type="SUPFAM" id="SSF52540">
    <property type="entry name" value="P-loop containing nucleoside triphosphate hydrolases"/>
    <property type="match status" value="1"/>
</dbReference>
<evidence type="ECO:0000259" key="3">
    <source>
        <dbReference type="Pfam" id="PF01656"/>
    </source>
</evidence>
<dbReference type="PANTHER" id="PTHR32309">
    <property type="entry name" value="TYROSINE-PROTEIN KINASE"/>
    <property type="match status" value="1"/>
</dbReference>
<dbReference type="Pfam" id="PF01656">
    <property type="entry name" value="CbiA"/>
    <property type="match status" value="1"/>
</dbReference>
<keyword evidence="4" id="KW-0808">Transferase</keyword>
<comment type="caution">
    <text evidence="4">The sequence shown here is derived from an EMBL/GenBank/DDBJ whole genome shotgun (WGS) entry which is preliminary data.</text>
</comment>
<reference evidence="4" key="1">
    <citation type="submission" date="2021-11" db="EMBL/GenBank/DDBJ databases">
        <title>BS-T2-15 a new species belonging to the Comamonadaceae family isolated from the soil of a French oak forest.</title>
        <authorList>
            <person name="Mieszkin S."/>
            <person name="Alain K."/>
        </authorList>
    </citation>
    <scope>NUCLEOTIDE SEQUENCE</scope>
    <source>
        <strain evidence="4">BS-T2-15</strain>
    </source>
</reference>